<gene>
    <name evidence="1" type="ORF">ACHAW5_007676</name>
</gene>
<dbReference type="AlphaFoldDB" id="A0ABD3Q6F9"/>
<organism evidence="1 2">
    <name type="scientific">Stephanodiscus triporus</name>
    <dbReference type="NCBI Taxonomy" id="2934178"/>
    <lineage>
        <taxon>Eukaryota</taxon>
        <taxon>Sar</taxon>
        <taxon>Stramenopiles</taxon>
        <taxon>Ochrophyta</taxon>
        <taxon>Bacillariophyta</taxon>
        <taxon>Coscinodiscophyceae</taxon>
        <taxon>Thalassiosirophycidae</taxon>
        <taxon>Stephanodiscales</taxon>
        <taxon>Stephanodiscaceae</taxon>
        <taxon>Stephanodiscus</taxon>
    </lineage>
</organism>
<evidence type="ECO:0000313" key="1">
    <source>
        <dbReference type="EMBL" id="KAL3795121.1"/>
    </source>
</evidence>
<proteinExistence type="predicted"/>
<keyword evidence="2" id="KW-1185">Reference proteome</keyword>
<comment type="caution">
    <text evidence="1">The sequence shown here is derived from an EMBL/GenBank/DDBJ whole genome shotgun (WGS) entry which is preliminary data.</text>
</comment>
<sequence length="167" mass="18853">MMTLGGSKDYKHIEHCCHLKNACYQLCGSNKQTCDAEMEKCMDAGCEALSGYSPADVATMTEEEIKKEKDDCGSMKSVVSLMRKFGGCNEYDMHQRTACECVDKGKIGEKMERVLRNFYKKFNPEGMSKVKGLVEKASGKRSIFNKILYGLVTKYPETIKKRVLEMP</sequence>
<dbReference type="Proteomes" id="UP001530315">
    <property type="component" value="Unassembled WGS sequence"/>
</dbReference>
<dbReference type="EMBL" id="JALLAZ020000442">
    <property type="protein sequence ID" value="KAL3795121.1"/>
    <property type="molecule type" value="Genomic_DNA"/>
</dbReference>
<name>A0ABD3Q6F9_9STRA</name>
<dbReference type="PANTHER" id="PTHR12824">
    <property type="entry name" value="GROUP XII SECRETORY PHOSPHOLIPASE A2 FAMILY MEMBER"/>
    <property type="match status" value="1"/>
</dbReference>
<protein>
    <submittedName>
        <fullName evidence="1">Uncharacterized protein</fullName>
    </submittedName>
</protein>
<dbReference type="PANTHER" id="PTHR12824:SF8">
    <property type="entry name" value="GXIVSPLA2, ISOFORM A"/>
    <property type="match status" value="1"/>
</dbReference>
<reference evidence="1 2" key="1">
    <citation type="submission" date="2024-10" db="EMBL/GenBank/DDBJ databases">
        <title>Updated reference genomes for cyclostephanoid diatoms.</title>
        <authorList>
            <person name="Roberts W.R."/>
            <person name="Alverson A.J."/>
        </authorList>
    </citation>
    <scope>NUCLEOTIDE SEQUENCE [LARGE SCALE GENOMIC DNA]</scope>
    <source>
        <strain evidence="1 2">AJA276-08</strain>
    </source>
</reference>
<dbReference type="InterPro" id="IPR010711">
    <property type="entry name" value="PLA2G12"/>
</dbReference>
<evidence type="ECO:0000313" key="2">
    <source>
        <dbReference type="Proteomes" id="UP001530315"/>
    </source>
</evidence>
<accession>A0ABD3Q6F9</accession>